<reference evidence="1 2" key="1">
    <citation type="submission" date="2020-02" db="EMBL/GenBank/DDBJ databases">
        <title>Comparative genomics of the hypocrealean fungal genus Beauvera.</title>
        <authorList>
            <person name="Showalter D.N."/>
            <person name="Bushley K.E."/>
            <person name="Rehner S.A."/>
        </authorList>
    </citation>
    <scope>NUCLEOTIDE SEQUENCE [LARGE SCALE GENOMIC DNA]</scope>
    <source>
        <strain evidence="1 2">ARSEF4384</strain>
    </source>
</reference>
<protein>
    <submittedName>
        <fullName evidence="1">Uncharacterized protein</fullName>
    </submittedName>
</protein>
<accession>A0AAW0S8U2</accession>
<evidence type="ECO:0000313" key="1">
    <source>
        <dbReference type="EMBL" id="KAK8150630.1"/>
    </source>
</evidence>
<dbReference type="EMBL" id="JAAHCF010000011">
    <property type="protein sequence ID" value="KAK8150630.1"/>
    <property type="molecule type" value="Genomic_DNA"/>
</dbReference>
<keyword evidence="2" id="KW-1185">Reference proteome</keyword>
<comment type="caution">
    <text evidence="1">The sequence shown here is derived from an EMBL/GenBank/DDBJ whole genome shotgun (WGS) entry which is preliminary data.</text>
</comment>
<gene>
    <name evidence="1" type="ORF">G3M48_000503</name>
</gene>
<dbReference type="AlphaFoldDB" id="A0AAW0S8U2"/>
<proteinExistence type="predicted"/>
<sequence>MIFFVQSQETIHASERLKKHELQRSRTLGNDGAGRGVELEVEAELGADLEGDVEADLGADVGEDVEADLSADVGLGTEEEVEADAEEVKVEVDTEVELDVMVELVDGVRSLAVKLCAELGADIGVLSDTEVDVVVGVALAGTCRNIVVVAAPVELADHEKEAAMAAVGIVAMYGTL</sequence>
<dbReference type="Proteomes" id="UP001397290">
    <property type="component" value="Unassembled WGS sequence"/>
</dbReference>
<organism evidence="1 2">
    <name type="scientific">Beauveria asiatica</name>
    <dbReference type="NCBI Taxonomy" id="1069075"/>
    <lineage>
        <taxon>Eukaryota</taxon>
        <taxon>Fungi</taxon>
        <taxon>Dikarya</taxon>
        <taxon>Ascomycota</taxon>
        <taxon>Pezizomycotina</taxon>
        <taxon>Sordariomycetes</taxon>
        <taxon>Hypocreomycetidae</taxon>
        <taxon>Hypocreales</taxon>
        <taxon>Cordycipitaceae</taxon>
        <taxon>Beauveria</taxon>
    </lineage>
</organism>
<name>A0AAW0S8U2_9HYPO</name>
<evidence type="ECO:0000313" key="2">
    <source>
        <dbReference type="Proteomes" id="UP001397290"/>
    </source>
</evidence>